<evidence type="ECO:0000313" key="2">
    <source>
        <dbReference type="Proteomes" id="UP000439780"/>
    </source>
</evidence>
<evidence type="ECO:0008006" key="3">
    <source>
        <dbReference type="Google" id="ProtNLM"/>
    </source>
</evidence>
<sequence>MRKLALMGLAVVAAFATVPAWSQGGTLAMLGKLEPGLWQIHDRDSGAISRLCVKNGGQLLQLRHLGSDCKRIVIEDSADAVTVQYACHGNGFGRTSIRKETERLVQIESQGIVNGRPFQFSAEARRTGSCR</sequence>
<dbReference type="Proteomes" id="UP000439780">
    <property type="component" value="Unassembled WGS sequence"/>
</dbReference>
<comment type="caution">
    <text evidence="1">The sequence shown here is derived from an EMBL/GenBank/DDBJ whole genome shotgun (WGS) entry which is preliminary data.</text>
</comment>
<name>A0A845AG75_9SPHN</name>
<accession>A0A845AG75</accession>
<gene>
    <name evidence="1" type="ORF">GRI58_03125</name>
</gene>
<dbReference type="AlphaFoldDB" id="A0A845AG75"/>
<protein>
    <recommendedName>
        <fullName evidence="3">DUF3617 family protein</fullName>
    </recommendedName>
</protein>
<evidence type="ECO:0000313" key="1">
    <source>
        <dbReference type="EMBL" id="MXP27815.1"/>
    </source>
</evidence>
<reference evidence="1 2" key="1">
    <citation type="submission" date="2019-12" db="EMBL/GenBank/DDBJ databases">
        <title>Genomic-based taxomic classification of the family Erythrobacteraceae.</title>
        <authorList>
            <person name="Xu L."/>
        </authorList>
    </citation>
    <scope>NUCLEOTIDE SEQUENCE [LARGE SCALE GENOMIC DNA]</scope>
    <source>
        <strain evidence="1 2">KEMB 9005-328</strain>
    </source>
</reference>
<dbReference type="OrthoDB" id="7595119at2"/>
<dbReference type="EMBL" id="WTYA01000002">
    <property type="protein sequence ID" value="MXP27815.1"/>
    <property type="molecule type" value="Genomic_DNA"/>
</dbReference>
<organism evidence="1 2">
    <name type="scientific">Qipengyuania algicida</name>
    <dbReference type="NCBI Taxonomy" id="1836209"/>
    <lineage>
        <taxon>Bacteria</taxon>
        <taxon>Pseudomonadati</taxon>
        <taxon>Pseudomonadota</taxon>
        <taxon>Alphaproteobacteria</taxon>
        <taxon>Sphingomonadales</taxon>
        <taxon>Erythrobacteraceae</taxon>
        <taxon>Qipengyuania</taxon>
    </lineage>
</organism>
<keyword evidence="2" id="KW-1185">Reference proteome</keyword>
<dbReference type="RefSeq" id="WP_160752114.1">
    <property type="nucleotide sequence ID" value="NZ_WTYA01000002.1"/>
</dbReference>
<proteinExistence type="predicted"/>